<gene>
    <name evidence="7" type="ORF">K2U94_04540</name>
</gene>
<evidence type="ECO:0000256" key="5">
    <source>
        <dbReference type="ARBA" id="ARBA00023014"/>
    </source>
</evidence>
<feature type="domain" description="Radical SAM core" evidence="6">
    <location>
        <begin position="4"/>
        <end position="224"/>
    </location>
</feature>
<dbReference type="EMBL" id="JAIVFP010000001">
    <property type="protein sequence ID" value="MCI4682036.1"/>
    <property type="molecule type" value="Genomic_DNA"/>
</dbReference>
<keyword evidence="5" id="KW-0411">Iron-sulfur</keyword>
<dbReference type="InterPro" id="IPR007197">
    <property type="entry name" value="rSAM"/>
</dbReference>
<keyword evidence="2" id="KW-0949">S-adenosyl-L-methionine</keyword>
<dbReference type="RefSeq" id="WP_243066070.1">
    <property type="nucleotide sequence ID" value="NZ_JAIVFK010000002.1"/>
</dbReference>
<keyword evidence="8" id="KW-1185">Reference proteome</keyword>
<dbReference type="SUPFAM" id="SSF102114">
    <property type="entry name" value="Radical SAM enzymes"/>
    <property type="match status" value="1"/>
</dbReference>
<accession>A0ABS9Z4P1</accession>
<proteinExistence type="predicted"/>
<dbReference type="PROSITE" id="PS51918">
    <property type="entry name" value="RADICAL_SAM"/>
    <property type="match status" value="1"/>
</dbReference>
<comment type="caution">
    <text evidence="7">The sequence shown here is derived from an EMBL/GenBank/DDBJ whole genome shotgun (WGS) entry which is preliminary data.</text>
</comment>
<evidence type="ECO:0000259" key="6">
    <source>
        <dbReference type="PROSITE" id="PS51918"/>
    </source>
</evidence>
<dbReference type="Proteomes" id="UP001139104">
    <property type="component" value="Unassembled WGS sequence"/>
</dbReference>
<dbReference type="InterPro" id="IPR058240">
    <property type="entry name" value="rSAM_sf"/>
</dbReference>
<dbReference type="CDD" id="cd01335">
    <property type="entry name" value="Radical_SAM"/>
    <property type="match status" value="1"/>
</dbReference>
<evidence type="ECO:0000256" key="1">
    <source>
        <dbReference type="ARBA" id="ARBA00001966"/>
    </source>
</evidence>
<dbReference type="SFLD" id="SFLDG01067">
    <property type="entry name" value="SPASM/twitch_domain_containing"/>
    <property type="match status" value="1"/>
</dbReference>
<evidence type="ECO:0000256" key="3">
    <source>
        <dbReference type="ARBA" id="ARBA00022723"/>
    </source>
</evidence>
<keyword evidence="3" id="KW-0479">Metal-binding</keyword>
<dbReference type="SFLD" id="SFLDS00029">
    <property type="entry name" value="Radical_SAM"/>
    <property type="match status" value="1"/>
</dbReference>
<evidence type="ECO:0000313" key="7">
    <source>
        <dbReference type="EMBL" id="MCI4682036.1"/>
    </source>
</evidence>
<evidence type="ECO:0000313" key="8">
    <source>
        <dbReference type="Proteomes" id="UP001139104"/>
    </source>
</evidence>
<reference evidence="7" key="1">
    <citation type="journal article" date="2022" name="ISME J.">
        <title>Identification of active gaseous-alkane degraders at natural gas seeps.</title>
        <authorList>
            <person name="Farhan Ul Haque M."/>
            <person name="Hernandez M."/>
            <person name="Crombie A.T."/>
            <person name="Murrell J.C."/>
        </authorList>
    </citation>
    <scope>NUCLEOTIDE SEQUENCE</scope>
    <source>
        <strain evidence="7">PC2</strain>
    </source>
</reference>
<dbReference type="Pfam" id="PF04055">
    <property type="entry name" value="Radical_SAM"/>
    <property type="match status" value="1"/>
</dbReference>
<dbReference type="PANTHER" id="PTHR11228:SF7">
    <property type="entry name" value="PQQA PEPTIDE CYCLASE"/>
    <property type="match status" value="1"/>
</dbReference>
<keyword evidence="4" id="KW-0408">Iron</keyword>
<dbReference type="InterPro" id="IPR013785">
    <property type="entry name" value="Aldolase_TIM"/>
</dbReference>
<comment type="cofactor">
    <cofactor evidence="1">
        <name>[4Fe-4S] cluster</name>
        <dbReference type="ChEBI" id="CHEBI:49883"/>
    </cofactor>
</comment>
<protein>
    <submittedName>
        <fullName evidence="7">Radical SAM protein</fullName>
    </submittedName>
</protein>
<sequence>MGAPLFRSSDYVEFAVHFRCNFHCVHCMIEGTMDWLRPQSDEALDALFAANARERKWKGLTLTGAEITLRPDLPALARRARDSGFDHVRIQTHGARLADPDYCRALVEAGVDEYFVSVAAADAATHDAITGVAGSFAQTMRGLENLDAFPGVVSLTNTVITRRSYRALPEVVSALAPLRRLVQMEFWAYWPMRETDEQNLIVDHAETLPYLREAILRARALGRRAEVKNFPQCLLGDLGDALDNGQPKLVIDPEFWVQFMRNGFHQCAHRDECGARRCLGLNTAYVNRFGWQADLLAPLPRED</sequence>
<dbReference type="PANTHER" id="PTHR11228">
    <property type="entry name" value="RADICAL SAM DOMAIN PROTEIN"/>
    <property type="match status" value="1"/>
</dbReference>
<dbReference type="Gene3D" id="3.20.20.70">
    <property type="entry name" value="Aldolase class I"/>
    <property type="match status" value="1"/>
</dbReference>
<evidence type="ECO:0000256" key="4">
    <source>
        <dbReference type="ARBA" id="ARBA00023004"/>
    </source>
</evidence>
<dbReference type="InterPro" id="IPR050377">
    <property type="entry name" value="Radical_SAM_PqqE_MftC-like"/>
</dbReference>
<name>A0ABS9Z4P1_9HYPH</name>
<organism evidence="7 8">
    <name type="scientific">Candidatus Rhodoblastus alkanivorans</name>
    <dbReference type="NCBI Taxonomy" id="2954117"/>
    <lineage>
        <taxon>Bacteria</taxon>
        <taxon>Pseudomonadati</taxon>
        <taxon>Pseudomonadota</taxon>
        <taxon>Alphaproteobacteria</taxon>
        <taxon>Hyphomicrobiales</taxon>
        <taxon>Rhodoblastaceae</taxon>
        <taxon>Rhodoblastus</taxon>
    </lineage>
</organism>
<evidence type="ECO:0000256" key="2">
    <source>
        <dbReference type="ARBA" id="ARBA00022691"/>
    </source>
</evidence>